<accession>A0AAE0HQL5</accession>
<dbReference type="GeneID" id="87839751"/>
<gene>
    <name evidence="1" type="ORF">B0H64DRAFT_381409</name>
</gene>
<protein>
    <submittedName>
        <fullName evidence="1">Uncharacterized protein</fullName>
    </submittedName>
</protein>
<keyword evidence="2" id="KW-1185">Reference proteome</keyword>
<evidence type="ECO:0000313" key="1">
    <source>
        <dbReference type="EMBL" id="KAK3300659.1"/>
    </source>
</evidence>
<name>A0AAE0HQL5_9PEZI</name>
<evidence type="ECO:0000313" key="2">
    <source>
        <dbReference type="Proteomes" id="UP001278766"/>
    </source>
</evidence>
<dbReference type="AlphaFoldDB" id="A0AAE0HQL5"/>
<dbReference type="EMBL" id="JAUEPN010000001">
    <property type="protein sequence ID" value="KAK3300659.1"/>
    <property type="molecule type" value="Genomic_DNA"/>
</dbReference>
<proteinExistence type="predicted"/>
<dbReference type="Proteomes" id="UP001278766">
    <property type="component" value="Unassembled WGS sequence"/>
</dbReference>
<sequence length="111" mass="12530">MRNVRLLTGGSGALVALHVGFLPSTKAKPQVMGWVLGVCIAATLLPESPRQMIDNHEPSRKIPPHHRQIAPYPARGTHNPLHQRPHPLRAVWGLVEIPLRRYLVWAWECYP</sequence>
<reference evidence="1" key="2">
    <citation type="submission" date="2023-06" db="EMBL/GenBank/DDBJ databases">
        <authorList>
            <consortium name="Lawrence Berkeley National Laboratory"/>
            <person name="Haridas S."/>
            <person name="Hensen N."/>
            <person name="Bonometti L."/>
            <person name="Westerberg I."/>
            <person name="Brannstrom I.O."/>
            <person name="Guillou S."/>
            <person name="Cros-Aarteil S."/>
            <person name="Calhoun S."/>
            <person name="Kuo A."/>
            <person name="Mondo S."/>
            <person name="Pangilinan J."/>
            <person name="Riley R."/>
            <person name="Labutti K."/>
            <person name="Andreopoulos B."/>
            <person name="Lipzen A."/>
            <person name="Chen C."/>
            <person name="Yanf M."/>
            <person name="Daum C."/>
            <person name="Ng V."/>
            <person name="Clum A."/>
            <person name="Steindorff A."/>
            <person name="Ohm R."/>
            <person name="Martin F."/>
            <person name="Silar P."/>
            <person name="Natvig D."/>
            <person name="Lalanne C."/>
            <person name="Gautier V."/>
            <person name="Ament-Velasquez S.L."/>
            <person name="Kruys A."/>
            <person name="Hutchinson M.I."/>
            <person name="Powell A.J."/>
            <person name="Barry K."/>
            <person name="Miller A.N."/>
            <person name="Grigoriev I.V."/>
            <person name="Debuchy R."/>
            <person name="Gladieux P."/>
            <person name="Thoren M.H."/>
            <person name="Johannesson H."/>
        </authorList>
    </citation>
    <scope>NUCLEOTIDE SEQUENCE</scope>
    <source>
        <strain evidence="1">CBS 168.71</strain>
    </source>
</reference>
<dbReference type="RefSeq" id="XP_062664173.1">
    <property type="nucleotide sequence ID" value="XM_062802803.1"/>
</dbReference>
<organism evidence="1 2">
    <name type="scientific">Chaetomium fimeti</name>
    <dbReference type="NCBI Taxonomy" id="1854472"/>
    <lineage>
        <taxon>Eukaryota</taxon>
        <taxon>Fungi</taxon>
        <taxon>Dikarya</taxon>
        <taxon>Ascomycota</taxon>
        <taxon>Pezizomycotina</taxon>
        <taxon>Sordariomycetes</taxon>
        <taxon>Sordariomycetidae</taxon>
        <taxon>Sordariales</taxon>
        <taxon>Chaetomiaceae</taxon>
        <taxon>Chaetomium</taxon>
    </lineage>
</organism>
<comment type="caution">
    <text evidence="1">The sequence shown here is derived from an EMBL/GenBank/DDBJ whole genome shotgun (WGS) entry which is preliminary data.</text>
</comment>
<reference evidence="1" key="1">
    <citation type="journal article" date="2023" name="Mol. Phylogenet. Evol.">
        <title>Genome-scale phylogeny and comparative genomics of the fungal order Sordariales.</title>
        <authorList>
            <person name="Hensen N."/>
            <person name="Bonometti L."/>
            <person name="Westerberg I."/>
            <person name="Brannstrom I.O."/>
            <person name="Guillou S."/>
            <person name="Cros-Aarteil S."/>
            <person name="Calhoun S."/>
            <person name="Haridas S."/>
            <person name="Kuo A."/>
            <person name="Mondo S."/>
            <person name="Pangilinan J."/>
            <person name="Riley R."/>
            <person name="LaButti K."/>
            <person name="Andreopoulos B."/>
            <person name="Lipzen A."/>
            <person name="Chen C."/>
            <person name="Yan M."/>
            <person name="Daum C."/>
            <person name="Ng V."/>
            <person name="Clum A."/>
            <person name="Steindorff A."/>
            <person name="Ohm R.A."/>
            <person name="Martin F."/>
            <person name="Silar P."/>
            <person name="Natvig D.O."/>
            <person name="Lalanne C."/>
            <person name="Gautier V."/>
            <person name="Ament-Velasquez S.L."/>
            <person name="Kruys A."/>
            <person name="Hutchinson M.I."/>
            <person name="Powell A.J."/>
            <person name="Barry K."/>
            <person name="Miller A.N."/>
            <person name="Grigoriev I.V."/>
            <person name="Debuchy R."/>
            <person name="Gladieux P."/>
            <person name="Hiltunen Thoren M."/>
            <person name="Johannesson H."/>
        </authorList>
    </citation>
    <scope>NUCLEOTIDE SEQUENCE</scope>
    <source>
        <strain evidence="1">CBS 168.71</strain>
    </source>
</reference>